<dbReference type="CDD" id="cd04333">
    <property type="entry name" value="ProX_deacylase"/>
    <property type="match status" value="1"/>
</dbReference>
<dbReference type="Pfam" id="PF04073">
    <property type="entry name" value="tRNA_edit"/>
    <property type="match status" value="1"/>
</dbReference>
<name>A0A345P409_9GAMM</name>
<dbReference type="AlphaFoldDB" id="A0A345P409"/>
<feature type="domain" description="YbaK/aminoacyl-tRNA synthetase-associated" evidence="1">
    <location>
        <begin position="28"/>
        <end position="143"/>
    </location>
</feature>
<organism evidence="2 3">
    <name type="scientific">Aquirhabdus parva</name>
    <dbReference type="NCBI Taxonomy" id="2283318"/>
    <lineage>
        <taxon>Bacteria</taxon>
        <taxon>Pseudomonadati</taxon>
        <taxon>Pseudomonadota</taxon>
        <taxon>Gammaproteobacteria</taxon>
        <taxon>Moraxellales</taxon>
        <taxon>Moraxellaceae</taxon>
        <taxon>Aquirhabdus</taxon>
    </lineage>
</organism>
<proteinExistence type="predicted"/>
<protein>
    <submittedName>
        <fullName evidence="2">YbaK/EbsC family protein</fullName>
    </submittedName>
</protein>
<dbReference type="KEGG" id="mbah:HYN46_03560"/>
<dbReference type="EMBL" id="CP031222">
    <property type="protein sequence ID" value="AXI02018.1"/>
    <property type="molecule type" value="Genomic_DNA"/>
</dbReference>
<evidence type="ECO:0000313" key="2">
    <source>
        <dbReference type="EMBL" id="AXI02018.1"/>
    </source>
</evidence>
<dbReference type="OrthoDB" id="9798760at2"/>
<gene>
    <name evidence="2" type="ORF">HYN46_03560</name>
</gene>
<dbReference type="RefSeq" id="WP_114898128.1">
    <property type="nucleotide sequence ID" value="NZ_CP031222.1"/>
</dbReference>
<dbReference type="InterPro" id="IPR007214">
    <property type="entry name" value="YbaK/aa-tRNA-synth-assoc-dom"/>
</dbReference>
<dbReference type="InterPro" id="IPR036754">
    <property type="entry name" value="YbaK/aa-tRNA-synt-asso_dom_sf"/>
</dbReference>
<reference evidence="2 3" key="1">
    <citation type="submission" date="2018-07" db="EMBL/GenBank/DDBJ databases">
        <title>Genome sequencing of Moraxellaceae gen. HYN0046.</title>
        <authorList>
            <person name="Kim M."/>
            <person name="Yi H."/>
        </authorList>
    </citation>
    <scope>NUCLEOTIDE SEQUENCE [LARGE SCALE GENOMIC DNA]</scope>
    <source>
        <strain evidence="2 3">HYN0046</strain>
    </source>
</reference>
<dbReference type="Proteomes" id="UP000253940">
    <property type="component" value="Chromosome"/>
</dbReference>
<evidence type="ECO:0000313" key="3">
    <source>
        <dbReference type="Proteomes" id="UP000253940"/>
    </source>
</evidence>
<keyword evidence="3" id="KW-1185">Reference proteome</keyword>
<dbReference type="Gene3D" id="3.90.960.10">
    <property type="entry name" value="YbaK/aminoacyl-tRNA synthetase-associated domain"/>
    <property type="match status" value="1"/>
</dbReference>
<sequence>MPLSPRAQQFQDFLYEQGHEFTVLELPESTRTADDAASALQCRKEQIIKSLIFRTVETKRPVLVLASGSNRVNEKIIAQCVDEKIEKADADFVRNVTGFAIGGVPPVGHDSPLTVFVDEDLLQFDETWAAAGTPNAVFKITGLLTKILPQHTVLSIKK</sequence>
<dbReference type="PANTHER" id="PTHR30411">
    <property type="entry name" value="CYTOPLASMIC PROTEIN"/>
    <property type="match status" value="1"/>
</dbReference>
<dbReference type="SUPFAM" id="SSF55826">
    <property type="entry name" value="YbaK/ProRS associated domain"/>
    <property type="match status" value="1"/>
</dbReference>
<dbReference type="GO" id="GO:0002161">
    <property type="term" value="F:aminoacyl-tRNA deacylase activity"/>
    <property type="evidence" value="ECO:0007669"/>
    <property type="project" value="InterPro"/>
</dbReference>
<dbReference type="PANTHER" id="PTHR30411:SF1">
    <property type="entry name" value="CYTOPLASMIC PROTEIN"/>
    <property type="match status" value="1"/>
</dbReference>
<evidence type="ECO:0000259" key="1">
    <source>
        <dbReference type="Pfam" id="PF04073"/>
    </source>
</evidence>
<accession>A0A345P409</accession>